<feature type="binding site" evidence="9">
    <location>
        <position position="111"/>
    </location>
    <ligand>
        <name>ATP</name>
        <dbReference type="ChEBI" id="CHEBI:30616"/>
    </ligand>
</feature>
<name>A0A8K0SG81_9HYPO</name>
<evidence type="ECO:0000313" key="12">
    <source>
        <dbReference type="Proteomes" id="UP000813444"/>
    </source>
</evidence>
<dbReference type="Pfam" id="PF00069">
    <property type="entry name" value="Pkinase"/>
    <property type="match status" value="2"/>
</dbReference>
<dbReference type="PROSITE" id="PS50011">
    <property type="entry name" value="PROTEIN_KINASE_DOM"/>
    <property type="match status" value="1"/>
</dbReference>
<evidence type="ECO:0000313" key="11">
    <source>
        <dbReference type="EMBL" id="KAH7305020.1"/>
    </source>
</evidence>
<evidence type="ECO:0000259" key="10">
    <source>
        <dbReference type="PROSITE" id="PS50011"/>
    </source>
</evidence>
<feature type="domain" description="Protein kinase" evidence="10">
    <location>
        <begin position="82"/>
        <end position="453"/>
    </location>
</feature>
<dbReference type="AlphaFoldDB" id="A0A8K0SG81"/>
<keyword evidence="2" id="KW-0723">Serine/threonine-protein kinase</keyword>
<keyword evidence="4 9" id="KW-0547">Nucleotide-binding</keyword>
<dbReference type="GO" id="GO:0050684">
    <property type="term" value="P:regulation of mRNA processing"/>
    <property type="evidence" value="ECO:0007669"/>
    <property type="project" value="TreeGrafter"/>
</dbReference>
<dbReference type="Gene3D" id="1.10.510.10">
    <property type="entry name" value="Transferase(Phosphotransferase) domain 1"/>
    <property type="match status" value="1"/>
</dbReference>
<comment type="caution">
    <text evidence="11">The sequence shown here is derived from an EMBL/GenBank/DDBJ whole genome shotgun (WGS) entry which is preliminary data.</text>
</comment>
<keyword evidence="12" id="KW-1185">Reference proteome</keyword>
<dbReference type="GO" id="GO:0004674">
    <property type="term" value="F:protein serine/threonine kinase activity"/>
    <property type="evidence" value="ECO:0007669"/>
    <property type="project" value="UniProtKB-KW"/>
</dbReference>
<organism evidence="11 12">
    <name type="scientific">Stachybotrys elegans</name>
    <dbReference type="NCBI Taxonomy" id="80388"/>
    <lineage>
        <taxon>Eukaryota</taxon>
        <taxon>Fungi</taxon>
        <taxon>Dikarya</taxon>
        <taxon>Ascomycota</taxon>
        <taxon>Pezizomycotina</taxon>
        <taxon>Sordariomycetes</taxon>
        <taxon>Hypocreomycetidae</taxon>
        <taxon>Hypocreales</taxon>
        <taxon>Stachybotryaceae</taxon>
        <taxon>Stachybotrys</taxon>
    </lineage>
</organism>
<evidence type="ECO:0000256" key="8">
    <source>
        <dbReference type="ARBA" id="ARBA00048679"/>
    </source>
</evidence>
<evidence type="ECO:0000256" key="4">
    <source>
        <dbReference type="ARBA" id="ARBA00022741"/>
    </source>
</evidence>
<dbReference type="SUPFAM" id="SSF56112">
    <property type="entry name" value="Protein kinase-like (PK-like)"/>
    <property type="match status" value="1"/>
</dbReference>
<dbReference type="Gene3D" id="3.30.200.20">
    <property type="entry name" value="Phosphorylase Kinase, domain 1"/>
    <property type="match status" value="1"/>
</dbReference>
<dbReference type="InterPro" id="IPR051334">
    <property type="entry name" value="SRPK"/>
</dbReference>
<dbReference type="Proteomes" id="UP000813444">
    <property type="component" value="Unassembled WGS sequence"/>
</dbReference>
<keyword evidence="5 11" id="KW-0418">Kinase</keyword>
<dbReference type="InterPro" id="IPR000719">
    <property type="entry name" value="Prot_kinase_dom"/>
</dbReference>
<proteinExistence type="predicted"/>
<dbReference type="InterPro" id="IPR011009">
    <property type="entry name" value="Kinase-like_dom_sf"/>
</dbReference>
<evidence type="ECO:0000256" key="9">
    <source>
        <dbReference type="PROSITE-ProRule" id="PRU10141"/>
    </source>
</evidence>
<sequence>MMFLSLRNLRGRAWPRKPHAFISPCPTRPSRVSLRRPYSSQPERMPDMDIKYGMVEDVESPYYYCPGGYHPVNITDCLAGRYHIVHKLGHGTFSTVWLAHDSNTSRYVAVKVGTADAEKTEVDALLHIQRGISASSRDSEKLSLISTALDHFTIQGPNGTHPCIVTTPARCGLRDTKQETNFGLFQLEVGRSLAAQLALAVSLVHSQGYAHGDLHLGNVLLEHPYPLDNLSVSQLYATIGEPEPEHITREDGKPIPLGSVPPHLVLPCWHFGIPCEKLGLAEAKLSLSDFGVAFRPSDKSRFESFTPWVLRSPEAYFEPTTPLSFGSDIWSLGCIIFECIAVRSLINGDWFASQDRITAQQIYLQGPPPFEWQDKFEKRDKWFDEAWNPSREEYVYSWDKRFEVSVQDPRREEGMEPLDAEEMAALQQLLRWMLAWRPEDRPTAEQVLKTKWMRRWALPAYEKSRT</sequence>
<dbReference type="PANTHER" id="PTHR47634">
    <property type="entry name" value="PROTEIN KINASE DOMAIN-CONTAINING PROTEIN-RELATED"/>
    <property type="match status" value="1"/>
</dbReference>
<dbReference type="PROSITE" id="PS00107">
    <property type="entry name" value="PROTEIN_KINASE_ATP"/>
    <property type="match status" value="1"/>
</dbReference>
<comment type="catalytic activity">
    <reaction evidence="8">
        <text>L-seryl-[protein] + ATP = O-phospho-L-seryl-[protein] + ADP + H(+)</text>
        <dbReference type="Rhea" id="RHEA:17989"/>
        <dbReference type="Rhea" id="RHEA-COMP:9863"/>
        <dbReference type="Rhea" id="RHEA-COMP:11604"/>
        <dbReference type="ChEBI" id="CHEBI:15378"/>
        <dbReference type="ChEBI" id="CHEBI:29999"/>
        <dbReference type="ChEBI" id="CHEBI:30616"/>
        <dbReference type="ChEBI" id="CHEBI:83421"/>
        <dbReference type="ChEBI" id="CHEBI:456216"/>
        <dbReference type="EC" id="2.7.11.1"/>
    </reaction>
</comment>
<dbReference type="SMART" id="SM00220">
    <property type="entry name" value="S_TKc"/>
    <property type="match status" value="1"/>
</dbReference>
<dbReference type="EC" id="2.7.11.1" evidence="1"/>
<evidence type="ECO:0000256" key="7">
    <source>
        <dbReference type="ARBA" id="ARBA00047899"/>
    </source>
</evidence>
<comment type="catalytic activity">
    <reaction evidence="7">
        <text>L-threonyl-[protein] + ATP = O-phospho-L-threonyl-[protein] + ADP + H(+)</text>
        <dbReference type="Rhea" id="RHEA:46608"/>
        <dbReference type="Rhea" id="RHEA-COMP:11060"/>
        <dbReference type="Rhea" id="RHEA-COMP:11605"/>
        <dbReference type="ChEBI" id="CHEBI:15378"/>
        <dbReference type="ChEBI" id="CHEBI:30013"/>
        <dbReference type="ChEBI" id="CHEBI:30616"/>
        <dbReference type="ChEBI" id="CHEBI:61977"/>
        <dbReference type="ChEBI" id="CHEBI:456216"/>
        <dbReference type="EC" id="2.7.11.1"/>
    </reaction>
</comment>
<dbReference type="EMBL" id="JAGPNK010000020">
    <property type="protein sequence ID" value="KAH7305020.1"/>
    <property type="molecule type" value="Genomic_DNA"/>
</dbReference>
<evidence type="ECO:0000256" key="5">
    <source>
        <dbReference type="ARBA" id="ARBA00022777"/>
    </source>
</evidence>
<evidence type="ECO:0000256" key="3">
    <source>
        <dbReference type="ARBA" id="ARBA00022679"/>
    </source>
</evidence>
<dbReference type="GO" id="GO:0000245">
    <property type="term" value="P:spliceosomal complex assembly"/>
    <property type="evidence" value="ECO:0007669"/>
    <property type="project" value="TreeGrafter"/>
</dbReference>
<evidence type="ECO:0000256" key="6">
    <source>
        <dbReference type="ARBA" id="ARBA00022840"/>
    </source>
</evidence>
<accession>A0A8K0SG81</accession>
<evidence type="ECO:0000256" key="2">
    <source>
        <dbReference type="ARBA" id="ARBA00022527"/>
    </source>
</evidence>
<protein>
    <recommendedName>
        <fullName evidence="1">non-specific serine/threonine protein kinase</fullName>
        <ecNumber evidence="1">2.7.11.1</ecNumber>
    </recommendedName>
</protein>
<dbReference type="PANTHER" id="PTHR47634:SF9">
    <property type="entry name" value="PROTEIN KINASE DOMAIN-CONTAINING PROTEIN-RELATED"/>
    <property type="match status" value="1"/>
</dbReference>
<gene>
    <name evidence="11" type="ORF">B0I35DRAFT_382182</name>
</gene>
<reference evidence="11" key="1">
    <citation type="journal article" date="2021" name="Nat. Commun.">
        <title>Genetic determinants of endophytism in the Arabidopsis root mycobiome.</title>
        <authorList>
            <person name="Mesny F."/>
            <person name="Miyauchi S."/>
            <person name="Thiergart T."/>
            <person name="Pickel B."/>
            <person name="Atanasova L."/>
            <person name="Karlsson M."/>
            <person name="Huettel B."/>
            <person name="Barry K.W."/>
            <person name="Haridas S."/>
            <person name="Chen C."/>
            <person name="Bauer D."/>
            <person name="Andreopoulos W."/>
            <person name="Pangilinan J."/>
            <person name="LaButti K."/>
            <person name="Riley R."/>
            <person name="Lipzen A."/>
            <person name="Clum A."/>
            <person name="Drula E."/>
            <person name="Henrissat B."/>
            <person name="Kohler A."/>
            <person name="Grigoriev I.V."/>
            <person name="Martin F.M."/>
            <person name="Hacquard S."/>
        </authorList>
    </citation>
    <scope>NUCLEOTIDE SEQUENCE</scope>
    <source>
        <strain evidence="11">MPI-CAGE-CH-0235</strain>
    </source>
</reference>
<dbReference type="GO" id="GO:0005524">
    <property type="term" value="F:ATP binding"/>
    <property type="evidence" value="ECO:0007669"/>
    <property type="project" value="UniProtKB-UniRule"/>
</dbReference>
<evidence type="ECO:0000256" key="1">
    <source>
        <dbReference type="ARBA" id="ARBA00012513"/>
    </source>
</evidence>
<keyword evidence="6 9" id="KW-0067">ATP-binding</keyword>
<keyword evidence="3" id="KW-0808">Transferase</keyword>
<dbReference type="OrthoDB" id="5979581at2759"/>
<dbReference type="InterPro" id="IPR017441">
    <property type="entry name" value="Protein_kinase_ATP_BS"/>
</dbReference>